<dbReference type="Proteomes" id="UP001523369">
    <property type="component" value="Unassembled WGS sequence"/>
</dbReference>
<dbReference type="InterPro" id="IPR045728">
    <property type="entry name" value="DUF6082"/>
</dbReference>
<protein>
    <submittedName>
        <fullName evidence="3">DUF6082 family protein</fullName>
    </submittedName>
</protein>
<dbReference type="RefSeq" id="WP_253243985.1">
    <property type="nucleotide sequence ID" value="NZ_JAMYJR010000073.1"/>
</dbReference>
<keyword evidence="4" id="KW-1185">Reference proteome</keyword>
<organism evidence="3 4">
    <name type="scientific">Paractinoplanes aksuensis</name>
    <dbReference type="NCBI Taxonomy" id="2939490"/>
    <lineage>
        <taxon>Bacteria</taxon>
        <taxon>Bacillati</taxon>
        <taxon>Actinomycetota</taxon>
        <taxon>Actinomycetes</taxon>
        <taxon>Micromonosporales</taxon>
        <taxon>Micromonosporaceae</taxon>
        <taxon>Paractinoplanes</taxon>
    </lineage>
</organism>
<proteinExistence type="predicted"/>
<feature type="transmembrane region" description="Helical" evidence="2">
    <location>
        <begin position="55"/>
        <end position="76"/>
    </location>
</feature>
<sequence>MKGDESGRSFSWVRWAFFTLLIGGLMVPAGIGLAAAVSRGGDDDLWARWGSAGEAFGAINSLLSALALAALVITYLTQSRDLHVQRLALENAEKALRRTADVGVRGLHMELMNMALGDPALADVLPSHGGESERTRRQHIYSNLLLQNVWLQYTIGIDSEDEMVSNIRHLFASPKIREYWSATAMTRKNILVSGTHEQSLARVADTVFNEYQSVLACSENTLSRDRAERPPKITKRGGLSGPPQVSLD</sequence>
<keyword evidence="2" id="KW-0812">Transmembrane</keyword>
<gene>
    <name evidence="3" type="ORF">M1L60_46165</name>
</gene>
<name>A0ABT1E4C9_9ACTN</name>
<evidence type="ECO:0000313" key="3">
    <source>
        <dbReference type="EMBL" id="MCO8277983.1"/>
    </source>
</evidence>
<keyword evidence="2" id="KW-0472">Membrane</keyword>
<feature type="transmembrane region" description="Helical" evidence="2">
    <location>
        <begin position="12"/>
        <end position="35"/>
    </location>
</feature>
<keyword evidence="2" id="KW-1133">Transmembrane helix</keyword>
<dbReference type="Pfam" id="PF19560">
    <property type="entry name" value="DUF6082"/>
    <property type="match status" value="1"/>
</dbReference>
<evidence type="ECO:0000256" key="1">
    <source>
        <dbReference type="SAM" id="MobiDB-lite"/>
    </source>
</evidence>
<evidence type="ECO:0000256" key="2">
    <source>
        <dbReference type="SAM" id="Phobius"/>
    </source>
</evidence>
<feature type="compositionally biased region" description="Basic and acidic residues" evidence="1">
    <location>
        <begin position="222"/>
        <end position="231"/>
    </location>
</feature>
<accession>A0ABT1E4C9</accession>
<reference evidence="3 4" key="1">
    <citation type="submission" date="2022-06" db="EMBL/GenBank/DDBJ databases">
        <title>New Species of the Genus Actinoplanes, ActinopZanes ferrugineus.</title>
        <authorList>
            <person name="Ding P."/>
        </authorList>
    </citation>
    <scope>NUCLEOTIDE SEQUENCE [LARGE SCALE GENOMIC DNA]</scope>
    <source>
        <strain evidence="3 4">TRM88003</strain>
    </source>
</reference>
<evidence type="ECO:0000313" key="4">
    <source>
        <dbReference type="Proteomes" id="UP001523369"/>
    </source>
</evidence>
<feature type="region of interest" description="Disordered" evidence="1">
    <location>
        <begin position="222"/>
        <end position="248"/>
    </location>
</feature>
<comment type="caution">
    <text evidence="3">The sequence shown here is derived from an EMBL/GenBank/DDBJ whole genome shotgun (WGS) entry which is preliminary data.</text>
</comment>
<dbReference type="EMBL" id="JAMYJR010000073">
    <property type="protein sequence ID" value="MCO8277983.1"/>
    <property type="molecule type" value="Genomic_DNA"/>
</dbReference>